<name>A0AAE1B203_9GAST</name>
<organism evidence="2 3">
    <name type="scientific">Elysia crispata</name>
    <name type="common">lettuce slug</name>
    <dbReference type="NCBI Taxonomy" id="231223"/>
    <lineage>
        <taxon>Eukaryota</taxon>
        <taxon>Metazoa</taxon>
        <taxon>Spiralia</taxon>
        <taxon>Lophotrochozoa</taxon>
        <taxon>Mollusca</taxon>
        <taxon>Gastropoda</taxon>
        <taxon>Heterobranchia</taxon>
        <taxon>Euthyneura</taxon>
        <taxon>Panpulmonata</taxon>
        <taxon>Sacoglossa</taxon>
        <taxon>Placobranchoidea</taxon>
        <taxon>Plakobranchidae</taxon>
        <taxon>Elysia</taxon>
    </lineage>
</organism>
<dbReference type="Proteomes" id="UP001283361">
    <property type="component" value="Unassembled WGS sequence"/>
</dbReference>
<dbReference type="AlphaFoldDB" id="A0AAE1B203"/>
<evidence type="ECO:0000313" key="2">
    <source>
        <dbReference type="EMBL" id="KAK3798200.1"/>
    </source>
</evidence>
<accession>A0AAE1B203</accession>
<sequence length="79" mass="8922">MFRADLCPTWGSNVLKSLKDGGSALRLEAVILKPPYEIGILIDGLYQDDQNTINENRRNSCGDTEFPPTASNVYRRHLR</sequence>
<dbReference type="EMBL" id="JAWDGP010000708">
    <property type="protein sequence ID" value="KAK3798200.1"/>
    <property type="molecule type" value="Genomic_DNA"/>
</dbReference>
<keyword evidence="3" id="KW-1185">Reference proteome</keyword>
<evidence type="ECO:0000313" key="3">
    <source>
        <dbReference type="Proteomes" id="UP001283361"/>
    </source>
</evidence>
<proteinExistence type="predicted"/>
<evidence type="ECO:0000256" key="1">
    <source>
        <dbReference type="SAM" id="MobiDB-lite"/>
    </source>
</evidence>
<comment type="caution">
    <text evidence="2">The sequence shown here is derived from an EMBL/GenBank/DDBJ whole genome shotgun (WGS) entry which is preliminary data.</text>
</comment>
<protein>
    <submittedName>
        <fullName evidence="2">Uncharacterized protein</fullName>
    </submittedName>
</protein>
<feature type="region of interest" description="Disordered" evidence="1">
    <location>
        <begin position="56"/>
        <end position="79"/>
    </location>
</feature>
<gene>
    <name evidence="2" type="ORF">RRG08_009522</name>
</gene>
<reference evidence="2" key="1">
    <citation type="journal article" date="2023" name="G3 (Bethesda)">
        <title>A reference genome for the long-term kleptoplast-retaining sea slug Elysia crispata morphotype clarki.</title>
        <authorList>
            <person name="Eastman K.E."/>
            <person name="Pendleton A.L."/>
            <person name="Shaikh M.A."/>
            <person name="Suttiyut T."/>
            <person name="Ogas R."/>
            <person name="Tomko P."/>
            <person name="Gavelis G."/>
            <person name="Widhalm J.R."/>
            <person name="Wisecaver J.H."/>
        </authorList>
    </citation>
    <scope>NUCLEOTIDE SEQUENCE</scope>
    <source>
        <strain evidence="2">ECLA1</strain>
    </source>
</reference>